<organism evidence="2 3">
    <name type="scientific">Salinispora arenicola</name>
    <dbReference type="NCBI Taxonomy" id="168697"/>
    <lineage>
        <taxon>Bacteria</taxon>
        <taxon>Bacillati</taxon>
        <taxon>Actinomycetota</taxon>
        <taxon>Actinomycetes</taxon>
        <taxon>Micromonosporales</taxon>
        <taxon>Micromonosporaceae</taxon>
        <taxon>Salinispora</taxon>
    </lineage>
</organism>
<evidence type="ECO:0000313" key="2">
    <source>
        <dbReference type="EMBL" id="TQL38497.1"/>
    </source>
</evidence>
<keyword evidence="4" id="KW-1185">Reference proteome</keyword>
<gene>
    <name evidence="2" type="ORF">FB564_3697</name>
    <name evidence="1" type="ORF">Sar04_17680</name>
</gene>
<accession>A0A542XRL7</accession>
<evidence type="ECO:0000313" key="4">
    <source>
        <dbReference type="Proteomes" id="UP000677457"/>
    </source>
</evidence>
<name>A0A542XRL7_SALAC</name>
<dbReference type="Proteomes" id="UP000315983">
    <property type="component" value="Unassembled WGS sequence"/>
</dbReference>
<dbReference type="SUPFAM" id="SSF56059">
    <property type="entry name" value="Glutathione synthetase ATP-binding domain-like"/>
    <property type="match status" value="1"/>
</dbReference>
<evidence type="ECO:0000313" key="1">
    <source>
        <dbReference type="EMBL" id="GIM84503.1"/>
    </source>
</evidence>
<evidence type="ECO:0008006" key="5">
    <source>
        <dbReference type="Google" id="ProtNLM"/>
    </source>
</evidence>
<evidence type="ECO:0000313" key="3">
    <source>
        <dbReference type="Proteomes" id="UP000315983"/>
    </source>
</evidence>
<dbReference type="Proteomes" id="UP000677457">
    <property type="component" value="Unassembled WGS sequence"/>
</dbReference>
<reference evidence="1 4" key="2">
    <citation type="submission" date="2021-03" db="EMBL/GenBank/DDBJ databases">
        <title>Whole genome shotgun sequence of Salinispora arenicola NBRC 105043.</title>
        <authorList>
            <person name="Komaki H."/>
            <person name="Tamura T."/>
        </authorList>
    </citation>
    <scope>NUCLEOTIDE SEQUENCE [LARGE SCALE GENOMIC DNA]</scope>
    <source>
        <strain evidence="1 4">NBRC 105043</strain>
    </source>
</reference>
<sequence>MDEYMTDVDYKWPSAAQAWLDLPADLRADMVSAGVESWREIFDGRASYNQQWRLARPPVMDRTSLRVLNSVCDRLAQLVFEACRRRARTAGELRQLLGMPAGQNRLLDEDEPLTDALLAAFRPDVLLSDGVPRVVEYNIDSSLGGALDADTTVRRFVEVYRRRGLTDGVRMEPAPSAVDTRFVAIRSGLNLTAGARVALLIDFEAEYPGLEDPERFYRKLAPVVDSAAVAGLDLVVAPVAEATQDTEGRLVVRGAPVDALFRLFVPNRVSPSPGVDALEAAVRAGTVPMWVSAAAWLIGNKQVFAWLWADADELPTADRDLIHRYVPQTWLFTPELVERAVAEQHDLVVKPSAGSAGVDVLIGRETDAEAWREALGRFAERGGFILQRHVRADNVPVEFVHIETGETVTEEVPYSIAPYLFGRQPAGACVRIGFPGSAGVLNLARGVLISGLLVTDPPPS</sequence>
<dbReference type="EMBL" id="VFOL01000001">
    <property type="protein sequence ID" value="TQL38497.1"/>
    <property type="molecule type" value="Genomic_DNA"/>
</dbReference>
<protein>
    <recommendedName>
        <fullName evidence="5">Circularly permuted ATP-grasp superfamily protein</fullName>
    </recommendedName>
</protein>
<reference evidence="2 3" key="1">
    <citation type="submission" date="2019-06" db="EMBL/GenBank/DDBJ databases">
        <title>Sequencing the genomes of 1000 actinobacteria strains.</title>
        <authorList>
            <person name="Klenk H.-P."/>
        </authorList>
    </citation>
    <scope>NUCLEOTIDE SEQUENCE [LARGE SCALE GENOMIC DNA]</scope>
    <source>
        <strain evidence="2 3">DSM 44819</strain>
    </source>
</reference>
<proteinExistence type="predicted"/>
<comment type="caution">
    <text evidence="2">The sequence shown here is derived from an EMBL/GenBank/DDBJ whole genome shotgun (WGS) entry which is preliminary data.</text>
</comment>
<dbReference type="AlphaFoldDB" id="A0A542XRL7"/>
<dbReference type="EMBL" id="BOQM01000010">
    <property type="protein sequence ID" value="GIM84503.1"/>
    <property type="molecule type" value="Genomic_DNA"/>
</dbReference>